<evidence type="ECO:0000256" key="2">
    <source>
        <dbReference type="ARBA" id="ARBA00023015"/>
    </source>
</evidence>
<dbReference type="Gene3D" id="3.40.190.10">
    <property type="entry name" value="Periplasmic binding protein-like II"/>
    <property type="match status" value="2"/>
</dbReference>
<dbReference type="InterPro" id="IPR036388">
    <property type="entry name" value="WH-like_DNA-bd_sf"/>
</dbReference>
<evidence type="ECO:0000259" key="5">
    <source>
        <dbReference type="PROSITE" id="PS50931"/>
    </source>
</evidence>
<feature type="domain" description="HTH lysR-type" evidence="5">
    <location>
        <begin position="6"/>
        <end position="63"/>
    </location>
</feature>
<dbReference type="Proteomes" id="UP000509579">
    <property type="component" value="Chromosome"/>
</dbReference>
<gene>
    <name evidence="6" type="ORF">HUK68_09705</name>
</gene>
<dbReference type="InterPro" id="IPR050389">
    <property type="entry name" value="LysR-type_TF"/>
</dbReference>
<evidence type="ECO:0000256" key="1">
    <source>
        <dbReference type="ARBA" id="ARBA00009437"/>
    </source>
</evidence>
<protein>
    <submittedName>
        <fullName evidence="6">LysR family transcriptional regulator</fullName>
    </submittedName>
</protein>
<proteinExistence type="inferred from homology"/>
<dbReference type="PRINTS" id="PR00039">
    <property type="entry name" value="HTHLYSR"/>
</dbReference>
<dbReference type="PANTHER" id="PTHR30118">
    <property type="entry name" value="HTH-TYPE TRANSCRIPTIONAL REGULATOR LEUO-RELATED"/>
    <property type="match status" value="1"/>
</dbReference>
<dbReference type="InterPro" id="IPR036390">
    <property type="entry name" value="WH_DNA-bd_sf"/>
</dbReference>
<dbReference type="SUPFAM" id="SSF46785">
    <property type="entry name" value="Winged helix' DNA-binding domain"/>
    <property type="match status" value="1"/>
</dbReference>
<dbReference type="Pfam" id="PF03466">
    <property type="entry name" value="LysR_substrate"/>
    <property type="match status" value="1"/>
</dbReference>
<dbReference type="InterPro" id="IPR005119">
    <property type="entry name" value="LysR_subst-bd"/>
</dbReference>
<name>A0A6N1X9E3_9BURK</name>
<dbReference type="GO" id="GO:0003700">
    <property type="term" value="F:DNA-binding transcription factor activity"/>
    <property type="evidence" value="ECO:0007669"/>
    <property type="project" value="InterPro"/>
</dbReference>
<dbReference type="Pfam" id="PF00126">
    <property type="entry name" value="HTH_1"/>
    <property type="match status" value="1"/>
</dbReference>
<dbReference type="PANTHER" id="PTHR30118:SF15">
    <property type="entry name" value="TRANSCRIPTIONAL REGULATORY PROTEIN"/>
    <property type="match status" value="1"/>
</dbReference>
<dbReference type="GO" id="GO:0003677">
    <property type="term" value="F:DNA binding"/>
    <property type="evidence" value="ECO:0007669"/>
    <property type="project" value="UniProtKB-KW"/>
</dbReference>
<evidence type="ECO:0000313" key="7">
    <source>
        <dbReference type="Proteomes" id="UP000509579"/>
    </source>
</evidence>
<accession>A0A6N1X9E3</accession>
<evidence type="ECO:0000256" key="3">
    <source>
        <dbReference type="ARBA" id="ARBA00023125"/>
    </source>
</evidence>
<dbReference type="AlphaFoldDB" id="A0A6N1X9E3"/>
<evidence type="ECO:0000256" key="4">
    <source>
        <dbReference type="ARBA" id="ARBA00023163"/>
    </source>
</evidence>
<dbReference type="PROSITE" id="PS50931">
    <property type="entry name" value="HTH_LYSR"/>
    <property type="match status" value="1"/>
</dbReference>
<dbReference type="Gene3D" id="1.10.10.10">
    <property type="entry name" value="Winged helix-like DNA-binding domain superfamily/Winged helix DNA-binding domain"/>
    <property type="match status" value="1"/>
</dbReference>
<comment type="similarity">
    <text evidence="1">Belongs to the LysR transcriptional regulatory family.</text>
</comment>
<reference evidence="6 7" key="1">
    <citation type="submission" date="2020-06" db="EMBL/GenBank/DDBJ databases">
        <title>Acidovorax antarctica sp. nov., isolated from Corinth ice sheet soil, Antarctic Fields Peninsula.</title>
        <authorList>
            <person name="Xu Q."/>
            <person name="Peng F."/>
        </authorList>
    </citation>
    <scope>NUCLEOTIDE SEQUENCE [LARGE SCALE GENOMIC DNA]</scope>
    <source>
        <strain evidence="6 7">16-35-5</strain>
    </source>
</reference>
<dbReference type="KEGG" id="aant:HUK68_09705"/>
<keyword evidence="4" id="KW-0804">Transcription</keyword>
<dbReference type="SUPFAM" id="SSF53850">
    <property type="entry name" value="Periplasmic binding protein-like II"/>
    <property type="match status" value="1"/>
</dbReference>
<dbReference type="EMBL" id="CP054840">
    <property type="protein sequence ID" value="QKV55003.1"/>
    <property type="molecule type" value="Genomic_DNA"/>
</dbReference>
<keyword evidence="3" id="KW-0238">DNA-binding</keyword>
<keyword evidence="7" id="KW-1185">Reference proteome</keyword>
<dbReference type="RefSeq" id="WP_175505796.1">
    <property type="nucleotide sequence ID" value="NZ_CP054840.1"/>
</dbReference>
<evidence type="ECO:0000313" key="6">
    <source>
        <dbReference type="EMBL" id="QKV55003.1"/>
    </source>
</evidence>
<keyword evidence="2" id="KW-0805">Transcription regulation</keyword>
<dbReference type="InterPro" id="IPR000847">
    <property type="entry name" value="LysR_HTH_N"/>
</dbReference>
<sequence length="303" mass="33336">MSLRSLDLNLLRALDALLQECSVTRAAARLGLTQPAMSGMLTRLRDSFGDPLFVRAQRGMVPTQRALDLRLPLQQVLAEIDALLQPPQFDPSTARFTFTIASTDYALRAIALPFLAALKPQAPHIRVALVPVENGQTPAQLERGQIGLALLTPEKTPPELHARALFRERYVCVLRCGHPAAGKALTLEEFCALDHALVSYDGGGFHGVTDDALQRLGQRREVTLSVKSFLILPDLLRASDMVAILPARLVQGQPGLVISEPPLDVPGFTKCAVWHGRTHHDPAHRWLRDLLFRTCAERQPPLS</sequence>
<organism evidence="6 7">
    <name type="scientific">Comamonas antarctica</name>
    <dbReference type="NCBI Taxonomy" id="2743470"/>
    <lineage>
        <taxon>Bacteria</taxon>
        <taxon>Pseudomonadati</taxon>
        <taxon>Pseudomonadota</taxon>
        <taxon>Betaproteobacteria</taxon>
        <taxon>Burkholderiales</taxon>
        <taxon>Comamonadaceae</taxon>
        <taxon>Comamonas</taxon>
    </lineage>
</organism>